<dbReference type="SUPFAM" id="SSF55811">
    <property type="entry name" value="Nudix"/>
    <property type="match status" value="1"/>
</dbReference>
<dbReference type="Proteomes" id="UP001470023">
    <property type="component" value="Unassembled WGS sequence"/>
</dbReference>
<evidence type="ECO:0000259" key="3">
    <source>
        <dbReference type="PROSITE" id="PS51462"/>
    </source>
</evidence>
<dbReference type="InterPro" id="IPR020084">
    <property type="entry name" value="NUDIX_hydrolase_CS"/>
</dbReference>
<gene>
    <name evidence="4" type="ORF">ABT272_31105</name>
</gene>
<protein>
    <submittedName>
        <fullName evidence="4">NUDIX domain-containing protein</fullName>
    </submittedName>
</protein>
<keyword evidence="5" id="KW-1185">Reference proteome</keyword>
<comment type="cofactor">
    <cofactor evidence="1">
        <name>Mg(2+)</name>
        <dbReference type="ChEBI" id="CHEBI:18420"/>
    </cofactor>
</comment>
<evidence type="ECO:0000313" key="5">
    <source>
        <dbReference type="Proteomes" id="UP001470023"/>
    </source>
</evidence>
<keyword evidence="2" id="KW-0378">Hydrolase</keyword>
<reference evidence="4 5" key="1">
    <citation type="submission" date="2024-06" db="EMBL/GenBank/DDBJ databases">
        <title>The Natural Products Discovery Center: Release of the First 8490 Sequenced Strains for Exploring Actinobacteria Biosynthetic Diversity.</title>
        <authorList>
            <person name="Kalkreuter E."/>
            <person name="Kautsar S.A."/>
            <person name="Yang D."/>
            <person name="Bader C.D."/>
            <person name="Teijaro C.N."/>
            <person name="Fluegel L."/>
            <person name="Davis C.M."/>
            <person name="Simpson J.R."/>
            <person name="Lauterbach L."/>
            <person name="Steele A.D."/>
            <person name="Gui C."/>
            <person name="Meng S."/>
            <person name="Li G."/>
            <person name="Viehrig K."/>
            <person name="Ye F."/>
            <person name="Su P."/>
            <person name="Kiefer A.F."/>
            <person name="Nichols A."/>
            <person name="Cepeda A.J."/>
            <person name="Yan W."/>
            <person name="Fan B."/>
            <person name="Jiang Y."/>
            <person name="Adhikari A."/>
            <person name="Zheng C.-J."/>
            <person name="Schuster L."/>
            <person name="Cowan T.M."/>
            <person name="Smanski M.J."/>
            <person name="Chevrette M.G."/>
            <person name="De Carvalho L.P.S."/>
            <person name="Shen B."/>
        </authorList>
    </citation>
    <scope>NUCLEOTIDE SEQUENCE [LARGE SCALE GENOMIC DNA]</scope>
    <source>
        <strain evidence="4 5">NPDC001166</strain>
    </source>
</reference>
<dbReference type="PROSITE" id="PS00893">
    <property type="entry name" value="NUDIX_BOX"/>
    <property type="match status" value="1"/>
</dbReference>
<name>A0ABV1UEK0_9ACTN</name>
<evidence type="ECO:0000256" key="1">
    <source>
        <dbReference type="ARBA" id="ARBA00001946"/>
    </source>
</evidence>
<comment type="caution">
    <text evidence="4">The sequence shown here is derived from an EMBL/GenBank/DDBJ whole genome shotgun (WGS) entry which is preliminary data.</text>
</comment>
<evidence type="ECO:0000256" key="2">
    <source>
        <dbReference type="ARBA" id="ARBA00022801"/>
    </source>
</evidence>
<evidence type="ECO:0000313" key="4">
    <source>
        <dbReference type="EMBL" id="MER6432136.1"/>
    </source>
</evidence>
<dbReference type="PROSITE" id="PS51462">
    <property type="entry name" value="NUDIX"/>
    <property type="match status" value="1"/>
</dbReference>
<dbReference type="InterPro" id="IPR000086">
    <property type="entry name" value="NUDIX_hydrolase_dom"/>
</dbReference>
<accession>A0ABV1UEK0</accession>
<dbReference type="RefSeq" id="WP_352064971.1">
    <property type="nucleotide sequence ID" value="NZ_JBEPAZ010000037.1"/>
</dbReference>
<dbReference type="CDD" id="cd04683">
    <property type="entry name" value="NUDIX_Hydrolase"/>
    <property type="match status" value="1"/>
</dbReference>
<dbReference type="EMBL" id="JBEPAZ010000037">
    <property type="protein sequence ID" value="MER6432136.1"/>
    <property type="molecule type" value="Genomic_DNA"/>
</dbReference>
<sequence length="146" mass="16558">MSGQPAQPTIDTHVLLRDGEKILLSQRGGPYGYGRWHLPSGKLDRGEPLAVGAARELFEETDVHVDPEHLELRHVVHHRQEDGSERIGFFFEATQWKGTPRNKEPEKCMTLQWFTDHDLPEDIIEYPEAGLLGSLGRTGVLTQHGW</sequence>
<dbReference type="InterPro" id="IPR015797">
    <property type="entry name" value="NUDIX_hydrolase-like_dom_sf"/>
</dbReference>
<feature type="domain" description="Nudix hydrolase" evidence="3">
    <location>
        <begin position="5"/>
        <end position="136"/>
    </location>
</feature>
<proteinExistence type="predicted"/>
<dbReference type="PANTHER" id="PTHR43046:SF16">
    <property type="entry name" value="ADP-RIBOSE PYROPHOSPHATASE YJHB-RELATED"/>
    <property type="match status" value="1"/>
</dbReference>
<dbReference type="PANTHER" id="PTHR43046">
    <property type="entry name" value="GDP-MANNOSE MANNOSYL HYDROLASE"/>
    <property type="match status" value="1"/>
</dbReference>
<dbReference type="Pfam" id="PF00293">
    <property type="entry name" value="NUDIX"/>
    <property type="match status" value="1"/>
</dbReference>
<organism evidence="4 5">
    <name type="scientific">Streptomyces sp. 900105245</name>
    <dbReference type="NCBI Taxonomy" id="3154379"/>
    <lineage>
        <taxon>Bacteria</taxon>
        <taxon>Bacillati</taxon>
        <taxon>Actinomycetota</taxon>
        <taxon>Actinomycetes</taxon>
        <taxon>Kitasatosporales</taxon>
        <taxon>Streptomycetaceae</taxon>
        <taxon>Streptomyces</taxon>
    </lineage>
</organism>
<dbReference type="Gene3D" id="3.90.79.10">
    <property type="entry name" value="Nucleoside Triphosphate Pyrophosphohydrolase"/>
    <property type="match status" value="1"/>
</dbReference>